<dbReference type="EMBL" id="VCIZ01000004">
    <property type="protein sequence ID" value="TSP12981.1"/>
    <property type="molecule type" value="Genomic_DNA"/>
</dbReference>
<dbReference type="Pfam" id="PF07963">
    <property type="entry name" value="N_methyl"/>
    <property type="match status" value="1"/>
</dbReference>
<name>A0ABY3EPT6_9BURK</name>
<dbReference type="InterPro" id="IPR001082">
    <property type="entry name" value="Pilin"/>
</dbReference>
<accession>A0ABY3EPT6</accession>
<keyword evidence="2" id="KW-0488">Methylation</keyword>
<dbReference type="InterPro" id="IPR012902">
    <property type="entry name" value="N_methyl_site"/>
</dbReference>
<dbReference type="SUPFAM" id="SSF54523">
    <property type="entry name" value="Pili subunits"/>
    <property type="match status" value="1"/>
</dbReference>
<dbReference type="Pfam" id="PF00114">
    <property type="entry name" value="Pilin"/>
    <property type="match status" value="1"/>
</dbReference>
<evidence type="ECO:0000256" key="3">
    <source>
        <dbReference type="RuleBase" id="RU000389"/>
    </source>
</evidence>
<dbReference type="Gene3D" id="3.30.700.10">
    <property type="entry name" value="Glycoprotein, Type 4 Pilin"/>
    <property type="match status" value="1"/>
</dbReference>
<organism evidence="5 6">
    <name type="scientific">Cupriavidus campinensis</name>
    <dbReference type="NCBI Taxonomy" id="151783"/>
    <lineage>
        <taxon>Bacteria</taxon>
        <taxon>Pseudomonadati</taxon>
        <taxon>Pseudomonadota</taxon>
        <taxon>Betaproteobacteria</taxon>
        <taxon>Burkholderiales</taxon>
        <taxon>Burkholderiaceae</taxon>
        <taxon>Cupriavidus</taxon>
    </lineage>
</organism>
<keyword evidence="4" id="KW-1133">Transmembrane helix</keyword>
<protein>
    <submittedName>
        <fullName evidence="5">Pilin</fullName>
    </submittedName>
</protein>
<comment type="caution">
    <text evidence="5">The sequence shown here is derived from an EMBL/GenBank/DDBJ whole genome shotgun (WGS) entry which is preliminary data.</text>
</comment>
<dbReference type="PROSITE" id="PS00409">
    <property type="entry name" value="PROKAR_NTER_METHYL"/>
    <property type="match status" value="1"/>
</dbReference>
<dbReference type="NCBIfam" id="TIGR02532">
    <property type="entry name" value="IV_pilin_GFxxxE"/>
    <property type="match status" value="1"/>
</dbReference>
<evidence type="ECO:0000256" key="1">
    <source>
        <dbReference type="ARBA" id="ARBA00005233"/>
    </source>
</evidence>
<keyword evidence="4" id="KW-0472">Membrane</keyword>
<reference evidence="5 6" key="1">
    <citation type="submission" date="2019-05" db="EMBL/GenBank/DDBJ databases">
        <title>Whole genome sequence analysis of Cupriavidus campinensis S14E4C strain.</title>
        <authorList>
            <person name="Abbaszade G."/>
            <person name="Szabo A."/>
            <person name="Toumi M."/>
            <person name="Toth E."/>
        </authorList>
    </citation>
    <scope>NUCLEOTIDE SEQUENCE [LARGE SCALE GENOMIC DNA]</scope>
    <source>
        <strain evidence="5 6">S14E4C</strain>
    </source>
</reference>
<dbReference type="RefSeq" id="WP_144197280.1">
    <property type="nucleotide sequence ID" value="NZ_CAJPVH010000031.1"/>
</dbReference>
<gene>
    <name evidence="5" type="ORF">FGG12_08705</name>
</gene>
<keyword evidence="3" id="KW-0281">Fimbrium</keyword>
<sequence length="174" mass="18839">MDCRKLRPRQAGFSLIELMIVVAIIGILASLAMPQYRAYVARAQFAEGLYLLGGLKVSVLETYVLSSQCPDNTGENDSALPPAATINGKYVERVVAQSMGQISDGGGCFLRAYFREDASPLLRGKFVELELSGTGKQSEGGSGGGAASWDCYSNARENVRPKACRYRWGYTPEP</sequence>
<proteinExistence type="inferred from homology"/>
<feature type="transmembrane region" description="Helical" evidence="4">
    <location>
        <begin position="12"/>
        <end position="33"/>
    </location>
</feature>
<dbReference type="Proteomes" id="UP000318943">
    <property type="component" value="Unassembled WGS sequence"/>
</dbReference>
<evidence type="ECO:0000313" key="5">
    <source>
        <dbReference type="EMBL" id="TSP12981.1"/>
    </source>
</evidence>
<evidence type="ECO:0000313" key="6">
    <source>
        <dbReference type="Proteomes" id="UP000318943"/>
    </source>
</evidence>
<evidence type="ECO:0000256" key="2">
    <source>
        <dbReference type="ARBA" id="ARBA00022481"/>
    </source>
</evidence>
<comment type="similarity">
    <text evidence="1 3">Belongs to the N-Me-Phe pilin family.</text>
</comment>
<evidence type="ECO:0000256" key="4">
    <source>
        <dbReference type="SAM" id="Phobius"/>
    </source>
</evidence>
<keyword evidence="6" id="KW-1185">Reference proteome</keyword>
<keyword evidence="4" id="KW-0812">Transmembrane</keyword>
<dbReference type="InterPro" id="IPR045584">
    <property type="entry name" value="Pilin-like"/>
</dbReference>